<evidence type="ECO:0000256" key="6">
    <source>
        <dbReference type="ARBA" id="ARBA00023136"/>
    </source>
</evidence>
<evidence type="ECO:0000256" key="4">
    <source>
        <dbReference type="ARBA" id="ARBA00022989"/>
    </source>
</evidence>
<evidence type="ECO:0000256" key="5">
    <source>
        <dbReference type="ARBA" id="ARBA00023098"/>
    </source>
</evidence>
<sequence>MANYSSESEGIFEADSSENFHVVPSTDEQDSHEEEEMKLESTEIEEQPPQPPNPVIVFIGNAIKLMLLPFCKIFFAPTAQRTFVKTTIMAITISYIVATSMFAYIIFYNRYIPPITHVQPIWFHYAAPQGPRATVDIAVRNSVPLRHEQEYDVSVELKVPTSDINFGIGNFMIDVQLQTKNGSTIIRSSRPAILRYQSRSQRILRVFSKAIPLLIGLSEESQVIHTKLIDKFTAIKNQPVSQVEVAISDPRIQIYDAKLLILAKFHGLRYYMYFHRIMTGFTFVLIFSIIEFIFAAIAWKGFGERLWGKIYQSFKDQAGMDGVVNPPSDIGDGQLVSETSSDKSDTT</sequence>
<keyword evidence="4 8" id="KW-1133">Transmembrane helix</keyword>
<dbReference type="Pfam" id="PF06775">
    <property type="entry name" value="Seipin"/>
    <property type="match status" value="1"/>
</dbReference>
<keyword evidence="2 8" id="KW-0812">Transmembrane</keyword>
<dbReference type="PANTHER" id="PTHR21212:SF0">
    <property type="entry name" value="SEIPIN"/>
    <property type="match status" value="1"/>
</dbReference>
<dbReference type="OrthoDB" id="3990054at2759"/>
<evidence type="ECO:0000256" key="3">
    <source>
        <dbReference type="ARBA" id="ARBA00022824"/>
    </source>
</evidence>
<feature type="compositionally biased region" description="Acidic residues" evidence="7">
    <location>
        <begin position="27"/>
        <end position="46"/>
    </location>
</feature>
<keyword evidence="3" id="KW-0256">Endoplasmic reticulum</keyword>
<dbReference type="GO" id="GO:0140042">
    <property type="term" value="P:lipid droplet formation"/>
    <property type="evidence" value="ECO:0007669"/>
    <property type="project" value="UniProtKB-ARBA"/>
</dbReference>
<evidence type="ECO:0008006" key="11">
    <source>
        <dbReference type="Google" id="ProtNLM"/>
    </source>
</evidence>
<organism evidence="9 10">
    <name type="scientific">Mucor saturninus</name>
    <dbReference type="NCBI Taxonomy" id="64648"/>
    <lineage>
        <taxon>Eukaryota</taxon>
        <taxon>Fungi</taxon>
        <taxon>Fungi incertae sedis</taxon>
        <taxon>Mucoromycota</taxon>
        <taxon>Mucoromycotina</taxon>
        <taxon>Mucoromycetes</taxon>
        <taxon>Mucorales</taxon>
        <taxon>Mucorineae</taxon>
        <taxon>Mucoraceae</taxon>
        <taxon>Mucor</taxon>
    </lineage>
</organism>
<feature type="transmembrane region" description="Helical" evidence="8">
    <location>
        <begin position="55"/>
        <end position="75"/>
    </location>
</feature>
<feature type="transmembrane region" description="Helical" evidence="8">
    <location>
        <begin position="277"/>
        <end position="299"/>
    </location>
</feature>
<dbReference type="GO" id="GO:0005789">
    <property type="term" value="C:endoplasmic reticulum membrane"/>
    <property type="evidence" value="ECO:0007669"/>
    <property type="project" value="UniProtKB-SubCell"/>
</dbReference>
<feature type="transmembrane region" description="Helical" evidence="8">
    <location>
        <begin position="87"/>
        <end position="107"/>
    </location>
</feature>
<evidence type="ECO:0000256" key="8">
    <source>
        <dbReference type="SAM" id="Phobius"/>
    </source>
</evidence>
<dbReference type="AlphaFoldDB" id="A0A8H7V5U2"/>
<dbReference type="Proteomes" id="UP000603453">
    <property type="component" value="Unassembled WGS sequence"/>
</dbReference>
<evidence type="ECO:0000256" key="2">
    <source>
        <dbReference type="ARBA" id="ARBA00022692"/>
    </source>
</evidence>
<dbReference type="CDD" id="cd23995">
    <property type="entry name" value="Seipin_BSCL2_like"/>
    <property type="match status" value="1"/>
</dbReference>
<comment type="subcellular location">
    <subcellularLocation>
        <location evidence="1">Endoplasmic reticulum membrane</location>
        <topology evidence="1">Multi-pass membrane protein</topology>
    </subcellularLocation>
</comment>
<accession>A0A8H7V5U2</accession>
<dbReference type="PANTHER" id="PTHR21212">
    <property type="entry name" value="BERNARDINELLI-SEIP CONGENITAL LIPODYSTROPHY 2 HOMOLOG BSCL2 PROTEIN"/>
    <property type="match status" value="1"/>
</dbReference>
<evidence type="ECO:0000256" key="7">
    <source>
        <dbReference type="SAM" id="MobiDB-lite"/>
    </source>
</evidence>
<feature type="region of interest" description="Disordered" evidence="7">
    <location>
        <begin position="1"/>
        <end position="52"/>
    </location>
</feature>
<name>A0A8H7V5U2_9FUNG</name>
<comment type="caution">
    <text evidence="9">The sequence shown here is derived from an EMBL/GenBank/DDBJ whole genome shotgun (WGS) entry which is preliminary data.</text>
</comment>
<dbReference type="EMBL" id="JAEPRD010000009">
    <property type="protein sequence ID" value="KAG2211236.1"/>
    <property type="molecule type" value="Genomic_DNA"/>
</dbReference>
<dbReference type="GO" id="GO:0006629">
    <property type="term" value="P:lipid metabolic process"/>
    <property type="evidence" value="ECO:0007669"/>
    <property type="project" value="UniProtKB-KW"/>
</dbReference>
<evidence type="ECO:0000313" key="9">
    <source>
        <dbReference type="EMBL" id="KAG2211236.1"/>
    </source>
</evidence>
<feature type="region of interest" description="Disordered" evidence="7">
    <location>
        <begin position="325"/>
        <end position="347"/>
    </location>
</feature>
<protein>
    <recommendedName>
        <fullName evidence="11">Seipin</fullName>
    </recommendedName>
</protein>
<evidence type="ECO:0000256" key="1">
    <source>
        <dbReference type="ARBA" id="ARBA00004477"/>
    </source>
</evidence>
<reference evidence="9" key="1">
    <citation type="submission" date="2020-12" db="EMBL/GenBank/DDBJ databases">
        <title>Metabolic potential, ecology and presence of endohyphal bacteria is reflected in genomic diversity of Mucoromycotina.</title>
        <authorList>
            <person name="Muszewska A."/>
            <person name="Okrasinska A."/>
            <person name="Steczkiewicz K."/>
            <person name="Drgas O."/>
            <person name="Orlowska M."/>
            <person name="Perlinska-Lenart U."/>
            <person name="Aleksandrzak-Piekarczyk T."/>
            <person name="Szatraj K."/>
            <person name="Zielenkiewicz U."/>
            <person name="Pilsyk S."/>
            <person name="Malc E."/>
            <person name="Mieczkowski P."/>
            <person name="Kruszewska J.S."/>
            <person name="Biernat P."/>
            <person name="Pawlowska J."/>
        </authorList>
    </citation>
    <scope>NUCLEOTIDE SEQUENCE</scope>
    <source>
        <strain evidence="9">WA0000017839</strain>
    </source>
</reference>
<gene>
    <name evidence="9" type="ORF">INT47_006356</name>
</gene>
<proteinExistence type="predicted"/>
<dbReference type="InterPro" id="IPR009617">
    <property type="entry name" value="Seipin"/>
</dbReference>
<keyword evidence="6 8" id="KW-0472">Membrane</keyword>
<keyword evidence="5" id="KW-0443">Lipid metabolism</keyword>
<keyword evidence="10" id="KW-1185">Reference proteome</keyword>
<evidence type="ECO:0000313" key="10">
    <source>
        <dbReference type="Proteomes" id="UP000603453"/>
    </source>
</evidence>